<dbReference type="AlphaFoldDB" id="Q6IJE1"/>
<organism evidence="1">
    <name type="scientific">Drosophila melanogaster</name>
    <name type="common">Fruit fly</name>
    <dbReference type="NCBI Taxonomy" id="7227"/>
    <lineage>
        <taxon>Eukaryota</taxon>
        <taxon>Metazoa</taxon>
        <taxon>Ecdysozoa</taxon>
        <taxon>Arthropoda</taxon>
        <taxon>Hexapoda</taxon>
        <taxon>Insecta</taxon>
        <taxon>Pterygota</taxon>
        <taxon>Neoptera</taxon>
        <taxon>Endopterygota</taxon>
        <taxon>Diptera</taxon>
        <taxon>Brachycera</taxon>
        <taxon>Muscomorpha</taxon>
        <taxon>Ephydroidea</taxon>
        <taxon>Drosophilidae</taxon>
        <taxon>Drosophila</taxon>
        <taxon>Sophophora</taxon>
    </lineage>
</organism>
<gene>
    <name evidence="1" type="ORF">HDC15093</name>
</gene>
<protein>
    <submittedName>
        <fullName evidence="1">HDC15093</fullName>
    </submittedName>
</protein>
<reference evidence="1" key="1">
    <citation type="journal article" date="2003" name="Genome Biol.">
        <title>An integrated gene annotation and transcriptional profiling approach towards the full gene content of the Drosophila genome.</title>
        <authorList>
            <person name="Hild M."/>
            <person name="Beckmann B."/>
            <person name="Haas S.A."/>
            <person name="Koch B."/>
            <person name="Solovyev V."/>
            <person name="Busold C."/>
            <person name="Fellenberg K."/>
            <person name="Boutros M."/>
            <person name="Vingron M."/>
            <person name="Sauer F."/>
            <person name="Hoheisel J.D."/>
            <person name="Paro R."/>
        </authorList>
    </citation>
    <scope>NUCLEOTIDE SEQUENCE</scope>
</reference>
<dbReference type="EMBL" id="BK002775">
    <property type="protein sequence ID" value="DAA04280.1"/>
    <property type="molecule type" value="Genomic_DNA"/>
</dbReference>
<evidence type="ECO:0000313" key="1">
    <source>
        <dbReference type="EMBL" id="DAA04280.1"/>
    </source>
</evidence>
<accession>Q6IJE1</accession>
<name>Q6IJE1_DROME</name>
<sequence length="66" mass="7755">MSNTESKYRQQIVQVPINRGVDQIEQPLIEWPTKSRRVMGPAKEVEEEDEVEKELSWRSRLSRGIS</sequence>
<proteinExistence type="predicted"/>